<evidence type="ECO:0000313" key="1">
    <source>
        <dbReference type="EMBL" id="MFD1587115.1"/>
    </source>
</evidence>
<proteinExistence type="predicted"/>
<reference evidence="1 2" key="1">
    <citation type="journal article" date="2019" name="Int. J. Syst. Evol. Microbiol.">
        <title>The Global Catalogue of Microorganisms (GCM) 10K type strain sequencing project: providing services to taxonomists for standard genome sequencing and annotation.</title>
        <authorList>
            <consortium name="The Broad Institute Genomics Platform"/>
            <consortium name="The Broad Institute Genome Sequencing Center for Infectious Disease"/>
            <person name="Wu L."/>
            <person name="Ma J."/>
        </authorList>
    </citation>
    <scope>NUCLEOTIDE SEQUENCE [LARGE SCALE GENOMIC DNA]</scope>
    <source>
        <strain evidence="1 2">CGMCC 1.12125</strain>
    </source>
</reference>
<dbReference type="AlphaFoldDB" id="A0ABD6CA61"/>
<dbReference type="Proteomes" id="UP001597119">
    <property type="component" value="Unassembled WGS sequence"/>
</dbReference>
<keyword evidence="2" id="KW-1185">Reference proteome</keyword>
<organism evidence="1 2">
    <name type="scientific">Halorientalis brevis</name>
    <dbReference type="NCBI Taxonomy" id="1126241"/>
    <lineage>
        <taxon>Archaea</taxon>
        <taxon>Methanobacteriati</taxon>
        <taxon>Methanobacteriota</taxon>
        <taxon>Stenosarchaea group</taxon>
        <taxon>Halobacteria</taxon>
        <taxon>Halobacteriales</taxon>
        <taxon>Haloarculaceae</taxon>
        <taxon>Halorientalis</taxon>
    </lineage>
</organism>
<dbReference type="RefSeq" id="WP_247375088.1">
    <property type="nucleotide sequence ID" value="NZ_JALLGV010000001.1"/>
</dbReference>
<protein>
    <recommendedName>
        <fullName evidence="3">SUKH-4 immunity protein of toxin-antitoxin system</fullName>
    </recommendedName>
</protein>
<comment type="caution">
    <text evidence="1">The sequence shown here is derived from an EMBL/GenBank/DDBJ whole genome shotgun (WGS) entry which is preliminary data.</text>
</comment>
<sequence>MTTRSVALGHLVDEDRRCTADSVSLSTDADACERVRTYLVTAGSVRGSEATTWVFGRRAVDEQFVLVEFGARDDPAATACLLTDTGHLLFDRGGPLVANEYVAALLGGYIQFHDGEFELHAEPIGGIDALRAARDELTGTGLVDDAGEGKGPFADGLSRLATGLDDAIAETEA</sequence>
<dbReference type="EMBL" id="JBHUDJ010000003">
    <property type="protein sequence ID" value="MFD1587115.1"/>
    <property type="molecule type" value="Genomic_DNA"/>
</dbReference>
<evidence type="ECO:0000313" key="2">
    <source>
        <dbReference type="Proteomes" id="UP001597119"/>
    </source>
</evidence>
<accession>A0ABD6CA61</accession>
<name>A0ABD6CA61_9EURY</name>
<evidence type="ECO:0008006" key="3">
    <source>
        <dbReference type="Google" id="ProtNLM"/>
    </source>
</evidence>
<gene>
    <name evidence="1" type="ORF">ACFR9U_08970</name>
</gene>